<evidence type="ECO:0000259" key="1">
    <source>
        <dbReference type="Pfam" id="PF21788"/>
    </source>
</evidence>
<feature type="domain" description="Transposable element P transposase-like GTP-binding insertion" evidence="1">
    <location>
        <begin position="4"/>
        <end position="46"/>
    </location>
</feature>
<proteinExistence type="predicted"/>
<dbReference type="EMBL" id="VTPC01005511">
    <property type="protein sequence ID" value="KAF2895926.1"/>
    <property type="molecule type" value="Genomic_DNA"/>
</dbReference>
<dbReference type="AlphaFoldDB" id="A0A8K0D2M1"/>
<dbReference type="Proteomes" id="UP000801492">
    <property type="component" value="Unassembled WGS sequence"/>
</dbReference>
<protein>
    <recommendedName>
        <fullName evidence="1">Transposable element P transposase-like GTP-binding insertion domain-containing protein</fullName>
    </recommendedName>
</protein>
<evidence type="ECO:0000313" key="3">
    <source>
        <dbReference type="Proteomes" id="UP000801492"/>
    </source>
</evidence>
<reference evidence="2" key="1">
    <citation type="submission" date="2019-08" db="EMBL/GenBank/DDBJ databases">
        <title>The genome of the North American firefly Photinus pyralis.</title>
        <authorList>
            <consortium name="Photinus pyralis genome working group"/>
            <person name="Fallon T.R."/>
            <person name="Sander Lower S.E."/>
            <person name="Weng J.-K."/>
        </authorList>
    </citation>
    <scope>NUCLEOTIDE SEQUENCE</scope>
    <source>
        <strain evidence="2">TRF0915ILg1</strain>
        <tissue evidence="2">Whole body</tissue>
    </source>
</reference>
<comment type="caution">
    <text evidence="2">The sequence shown here is derived from an EMBL/GenBank/DDBJ whole genome shotgun (WGS) entry which is preliminary data.</text>
</comment>
<organism evidence="2 3">
    <name type="scientific">Ignelater luminosus</name>
    <name type="common">Cucubano</name>
    <name type="synonym">Pyrophorus luminosus</name>
    <dbReference type="NCBI Taxonomy" id="2038154"/>
    <lineage>
        <taxon>Eukaryota</taxon>
        <taxon>Metazoa</taxon>
        <taxon>Ecdysozoa</taxon>
        <taxon>Arthropoda</taxon>
        <taxon>Hexapoda</taxon>
        <taxon>Insecta</taxon>
        <taxon>Pterygota</taxon>
        <taxon>Neoptera</taxon>
        <taxon>Endopterygota</taxon>
        <taxon>Coleoptera</taxon>
        <taxon>Polyphaga</taxon>
        <taxon>Elateriformia</taxon>
        <taxon>Elateroidea</taxon>
        <taxon>Elateridae</taxon>
        <taxon>Agrypninae</taxon>
        <taxon>Pyrophorini</taxon>
        <taxon>Ignelater</taxon>
    </lineage>
</organism>
<name>A0A8K0D2M1_IGNLU</name>
<feature type="non-terminal residue" evidence="2">
    <location>
        <position position="1"/>
    </location>
</feature>
<evidence type="ECO:0000313" key="2">
    <source>
        <dbReference type="EMBL" id="KAF2895926.1"/>
    </source>
</evidence>
<accession>A0A8K0D2M1</accession>
<keyword evidence="3" id="KW-1185">Reference proteome</keyword>
<dbReference type="Pfam" id="PF21788">
    <property type="entry name" value="TNP-like_GBD"/>
    <property type="match status" value="1"/>
</dbReference>
<sequence>MSPEKGKIDWNFIQNLHEVQEKENIKLANSLFAAHVFYKNKNMKMGITDVIRTGTVQYFFALMNSFVPQHPVTKEFISEDKHEIQI</sequence>
<dbReference type="InterPro" id="IPR048366">
    <property type="entry name" value="TNP-like_GBD"/>
</dbReference>
<gene>
    <name evidence="2" type="ORF">ILUMI_10247</name>
</gene>